<gene>
    <name evidence="4" type="ORF">M9Y10_008061</name>
</gene>
<evidence type="ECO:0000313" key="4">
    <source>
        <dbReference type="EMBL" id="KAK8870184.1"/>
    </source>
</evidence>
<dbReference type="PROSITE" id="PS50011">
    <property type="entry name" value="PROTEIN_KINASE_DOM"/>
    <property type="match status" value="1"/>
</dbReference>
<feature type="domain" description="Protein kinase" evidence="3">
    <location>
        <begin position="15"/>
        <end position="283"/>
    </location>
</feature>
<dbReference type="InterPro" id="IPR001245">
    <property type="entry name" value="Ser-Thr/Tyr_kinase_cat_dom"/>
</dbReference>
<dbReference type="Pfam" id="PF00069">
    <property type="entry name" value="Pkinase"/>
    <property type="match status" value="1"/>
</dbReference>
<evidence type="ECO:0000256" key="2">
    <source>
        <dbReference type="SAM" id="MobiDB-lite"/>
    </source>
</evidence>
<evidence type="ECO:0000259" key="3">
    <source>
        <dbReference type="PROSITE" id="PS50011"/>
    </source>
</evidence>
<name>A0ABR2IX83_9EUKA</name>
<protein>
    <recommendedName>
        <fullName evidence="3">Protein kinase domain-containing protein</fullName>
    </recommendedName>
</protein>
<dbReference type="Proteomes" id="UP001470230">
    <property type="component" value="Unassembled WGS sequence"/>
</dbReference>
<dbReference type="SUPFAM" id="SSF56112">
    <property type="entry name" value="Protein kinase-like (PK-like)"/>
    <property type="match status" value="1"/>
</dbReference>
<reference evidence="4 5" key="1">
    <citation type="submission" date="2024-04" db="EMBL/GenBank/DDBJ databases">
        <title>Tritrichomonas musculus Genome.</title>
        <authorList>
            <person name="Alves-Ferreira E."/>
            <person name="Grigg M."/>
            <person name="Lorenzi H."/>
            <person name="Galac M."/>
        </authorList>
    </citation>
    <scope>NUCLEOTIDE SEQUENCE [LARGE SCALE GENOMIC DNA]</scope>
    <source>
        <strain evidence="4 5">EAF2021</strain>
    </source>
</reference>
<dbReference type="SMART" id="SM00220">
    <property type="entry name" value="S_TKc"/>
    <property type="match status" value="1"/>
</dbReference>
<feature type="coiled-coil region" evidence="1">
    <location>
        <begin position="345"/>
        <end position="407"/>
    </location>
</feature>
<comment type="caution">
    <text evidence="4">The sequence shown here is derived from an EMBL/GenBank/DDBJ whole genome shotgun (WGS) entry which is preliminary data.</text>
</comment>
<dbReference type="InterPro" id="IPR011009">
    <property type="entry name" value="Kinase-like_dom_sf"/>
</dbReference>
<organism evidence="4 5">
    <name type="scientific">Tritrichomonas musculus</name>
    <dbReference type="NCBI Taxonomy" id="1915356"/>
    <lineage>
        <taxon>Eukaryota</taxon>
        <taxon>Metamonada</taxon>
        <taxon>Parabasalia</taxon>
        <taxon>Tritrichomonadida</taxon>
        <taxon>Tritrichomonadidae</taxon>
        <taxon>Tritrichomonas</taxon>
    </lineage>
</organism>
<keyword evidence="1" id="KW-0175">Coiled coil</keyword>
<dbReference type="PRINTS" id="PR00109">
    <property type="entry name" value="TYRKINASE"/>
</dbReference>
<keyword evidence="5" id="KW-1185">Reference proteome</keyword>
<dbReference type="EMBL" id="JAPFFF010000014">
    <property type="protein sequence ID" value="KAK8870184.1"/>
    <property type="molecule type" value="Genomic_DNA"/>
</dbReference>
<feature type="region of interest" description="Disordered" evidence="2">
    <location>
        <begin position="428"/>
        <end position="466"/>
    </location>
</feature>
<evidence type="ECO:0000256" key="1">
    <source>
        <dbReference type="SAM" id="Coils"/>
    </source>
</evidence>
<dbReference type="InterPro" id="IPR045269">
    <property type="entry name" value="Atg1-like"/>
</dbReference>
<dbReference type="PANTHER" id="PTHR24348">
    <property type="entry name" value="SERINE/THREONINE-PROTEIN KINASE UNC-51-RELATED"/>
    <property type="match status" value="1"/>
</dbReference>
<evidence type="ECO:0000313" key="5">
    <source>
        <dbReference type="Proteomes" id="UP001470230"/>
    </source>
</evidence>
<dbReference type="PROSITE" id="PS00108">
    <property type="entry name" value="PROTEIN_KINASE_ST"/>
    <property type="match status" value="1"/>
</dbReference>
<dbReference type="InterPro" id="IPR008271">
    <property type="entry name" value="Ser/Thr_kinase_AS"/>
</dbReference>
<proteinExistence type="predicted"/>
<accession>A0ABR2IX83</accession>
<sequence length="466" mass="54012">MTNQINNYKIQLKNFKIVKEINRGAFGVVYEVKDKKTDKHFAAKVIKYENEQTKEMTNREIQIMVRISHPTLVKFRGFSLKDFSNNDNITILMDIVERGSLYSILRDSRNGFADKNYDDTSRQIILIGISYGMMVLHKHYVIHRDLKPDNILIDSDFHPHITDFGLSKFYDVNNSLKQSKVCGTSIYMAPEVVNGQCSYNGKADVYSFGMIMYEIVTELIPFPEFMQGKMTEYQFNKKLIENFYRPSFTVPIKSSLKKLIEKCWRANPNDRPTFEEIFNKLAFNLECEVYDSSRRNEDNFGNESGESYYLENADIDDIFLYIDSITNEKVTNNDVVGNCGDSDAIVELKKTISEQQKIIDEMNKKLSANAEFISEQMSINKQLLSQLSKINDQTNEIEEIKRKLENKPETSTIETSVKKINFVIDDKTSSDENQGTFRVFRRKSSRSPRRNKSCPALQQIKATSNR</sequence>
<feature type="compositionally biased region" description="Basic residues" evidence="2">
    <location>
        <begin position="439"/>
        <end position="452"/>
    </location>
</feature>
<dbReference type="Gene3D" id="1.10.510.10">
    <property type="entry name" value="Transferase(Phosphotransferase) domain 1"/>
    <property type="match status" value="1"/>
</dbReference>
<dbReference type="InterPro" id="IPR000719">
    <property type="entry name" value="Prot_kinase_dom"/>
</dbReference>